<evidence type="ECO:0000313" key="2">
    <source>
        <dbReference type="Proteomes" id="UP000235015"/>
    </source>
</evidence>
<dbReference type="Proteomes" id="UP000235015">
    <property type="component" value="Unassembled WGS sequence"/>
</dbReference>
<dbReference type="AlphaFoldDB" id="A0A2N6D079"/>
<name>A0A2N6D079_9GAMM</name>
<proteinExistence type="predicted"/>
<protein>
    <submittedName>
        <fullName evidence="1">Uncharacterized protein</fullName>
    </submittedName>
</protein>
<gene>
    <name evidence="1" type="ORF">C0630_02600</name>
</gene>
<sequence length="63" mass="7059">MMPADGSCHRLNSMTIIANDLLGDFGQGRGRPRTASSWRKAVRERLLLCSSLSKRCIPVVHEY</sequence>
<accession>A0A2N6D079</accession>
<evidence type="ECO:0000313" key="1">
    <source>
        <dbReference type="EMBL" id="PLX63069.1"/>
    </source>
</evidence>
<organism evidence="1 2">
    <name type="scientific">Sedimenticola selenatireducens</name>
    <dbReference type="NCBI Taxonomy" id="191960"/>
    <lineage>
        <taxon>Bacteria</taxon>
        <taxon>Pseudomonadati</taxon>
        <taxon>Pseudomonadota</taxon>
        <taxon>Gammaproteobacteria</taxon>
        <taxon>Chromatiales</taxon>
        <taxon>Sedimenticolaceae</taxon>
        <taxon>Sedimenticola</taxon>
    </lineage>
</organism>
<reference evidence="1 2" key="1">
    <citation type="submission" date="2017-11" db="EMBL/GenBank/DDBJ databases">
        <title>Genome-resolved metagenomics identifies genetic mobility, metabolic interactions, and unexpected diversity in perchlorate-reducing communities.</title>
        <authorList>
            <person name="Barnum T.P."/>
            <person name="Figueroa I.A."/>
            <person name="Carlstrom C.I."/>
            <person name="Lucas L.N."/>
            <person name="Engelbrektson A.L."/>
            <person name="Coates J.D."/>
        </authorList>
    </citation>
    <scope>NUCLEOTIDE SEQUENCE [LARGE SCALE GENOMIC DNA]</scope>
    <source>
        <strain evidence="1">BM301</strain>
    </source>
</reference>
<comment type="caution">
    <text evidence="1">The sequence shown here is derived from an EMBL/GenBank/DDBJ whole genome shotgun (WGS) entry which is preliminary data.</text>
</comment>
<dbReference type="RefSeq" id="WP_273437650.1">
    <property type="nucleotide sequence ID" value="NZ_PKUN01000002.1"/>
</dbReference>
<dbReference type="EMBL" id="PKUN01000002">
    <property type="protein sequence ID" value="PLX63069.1"/>
    <property type="molecule type" value="Genomic_DNA"/>
</dbReference>